<dbReference type="InterPro" id="IPR012910">
    <property type="entry name" value="Plug_dom"/>
</dbReference>
<protein>
    <submittedName>
        <fullName evidence="10">SusC/RagA family TonB-linked outer membrane protein</fullName>
    </submittedName>
</protein>
<keyword evidence="6 8" id="KW-0472">Membrane</keyword>
<dbReference type="FunFam" id="2.170.130.10:FF:000008">
    <property type="entry name" value="SusC/RagA family TonB-linked outer membrane protein"/>
    <property type="match status" value="1"/>
</dbReference>
<keyword evidence="4 8" id="KW-0812">Transmembrane</keyword>
<comment type="caution">
    <text evidence="10">The sequence shown here is derived from an EMBL/GenBank/DDBJ whole genome shotgun (WGS) entry which is preliminary data.</text>
</comment>
<dbReference type="InterPro" id="IPR036942">
    <property type="entry name" value="Beta-barrel_TonB_sf"/>
</dbReference>
<evidence type="ECO:0000256" key="7">
    <source>
        <dbReference type="ARBA" id="ARBA00023237"/>
    </source>
</evidence>
<dbReference type="SUPFAM" id="SSF49464">
    <property type="entry name" value="Carboxypeptidase regulatory domain-like"/>
    <property type="match status" value="1"/>
</dbReference>
<dbReference type="Gene3D" id="2.170.130.10">
    <property type="entry name" value="TonB-dependent receptor, plug domain"/>
    <property type="match status" value="1"/>
</dbReference>
<dbReference type="RefSeq" id="WP_111479379.1">
    <property type="nucleotide sequence ID" value="NZ_QHKM01000005.1"/>
</dbReference>
<dbReference type="AlphaFoldDB" id="A0A328BH72"/>
<dbReference type="OrthoDB" id="9768177at2"/>
<keyword evidence="11" id="KW-1185">Reference proteome</keyword>
<dbReference type="EMBL" id="QHKM01000005">
    <property type="protein sequence ID" value="RAK65296.1"/>
    <property type="molecule type" value="Genomic_DNA"/>
</dbReference>
<proteinExistence type="inferred from homology"/>
<gene>
    <name evidence="10" type="ORF">DLM85_17355</name>
</gene>
<dbReference type="GO" id="GO:0044718">
    <property type="term" value="P:siderophore transmembrane transport"/>
    <property type="evidence" value="ECO:0007669"/>
    <property type="project" value="TreeGrafter"/>
</dbReference>
<comment type="subcellular location">
    <subcellularLocation>
        <location evidence="1 8">Cell outer membrane</location>
        <topology evidence="1 8">Multi-pass membrane protein</topology>
    </subcellularLocation>
</comment>
<evidence type="ECO:0000313" key="10">
    <source>
        <dbReference type="EMBL" id="RAK65296.1"/>
    </source>
</evidence>
<dbReference type="Gene3D" id="2.60.40.1120">
    <property type="entry name" value="Carboxypeptidase-like, regulatory domain"/>
    <property type="match status" value="1"/>
</dbReference>
<dbReference type="InterPro" id="IPR039426">
    <property type="entry name" value="TonB-dep_rcpt-like"/>
</dbReference>
<keyword evidence="7 8" id="KW-0998">Cell outer membrane</keyword>
<evidence type="ECO:0000256" key="4">
    <source>
        <dbReference type="ARBA" id="ARBA00022692"/>
    </source>
</evidence>
<evidence type="ECO:0000256" key="8">
    <source>
        <dbReference type="PROSITE-ProRule" id="PRU01360"/>
    </source>
</evidence>
<dbReference type="GO" id="GO:0009279">
    <property type="term" value="C:cell outer membrane"/>
    <property type="evidence" value="ECO:0007669"/>
    <property type="project" value="UniProtKB-SubCell"/>
</dbReference>
<keyword evidence="3 8" id="KW-1134">Transmembrane beta strand</keyword>
<reference evidence="11" key="1">
    <citation type="submission" date="2018-05" db="EMBL/GenBank/DDBJ databases">
        <authorList>
            <person name="Nie L."/>
        </authorList>
    </citation>
    <scope>NUCLEOTIDE SEQUENCE [LARGE SCALE GENOMIC DNA]</scope>
    <source>
        <strain evidence="11">NL</strain>
    </source>
</reference>
<evidence type="ECO:0000256" key="1">
    <source>
        <dbReference type="ARBA" id="ARBA00004571"/>
    </source>
</evidence>
<name>A0A328BH72_9BACT</name>
<dbReference type="NCBIfam" id="TIGR04056">
    <property type="entry name" value="OMP_RagA_SusC"/>
    <property type="match status" value="1"/>
</dbReference>
<dbReference type="PANTHER" id="PTHR30069:SF29">
    <property type="entry name" value="HEMOGLOBIN AND HEMOGLOBIN-HAPTOGLOBIN-BINDING PROTEIN 1-RELATED"/>
    <property type="match status" value="1"/>
</dbReference>
<sequence length="1067" mass="114480">MNKLLLGLLPLAAIVHQVEAQTRQISGRVTDRTTGEGIPGTTVLVKGTTTGVSTNSDGSFTVSVPSSDAVLQISSVGYIATERTVGNDTQVNIGLAADTKQLTEIVVTGFGGAQERREITGSIATVKASDFENQPIVGVDQALQGRAAGVQVTQNSGTPGSGIAVRVRGAASLSASNEPLYVVDGLPINSGSYTNIGTGNQQTNALSDINPNDIESIEVLKDAASAAIYGSRASNGVVLITTKRGKAGKTRITLDYYRGTQTAWKKPNNISGQQQTELFLEMIENRYPRAANGSIPAFGVPFRSYADAAAYAFGSGALAVNGGIYQFNDDGDGVRDVATFQNPSSATNTNWSDEVFRTAPITNYELSFSGGNDKTRFRVGAGYFDQDGILLGSGFKRASARINLENSISDRVRMGLNVGLNRSVNNRINNDNNINGVLSAAALVASDVPVRRADGTYYKDPGASTENPVAAALEPTIKGVSGRIIGSQYTEFDILKNLKYRATFGLDYLTFKDDTFFPTTTNTGAGTSGSGTSSYRQDVNWNHVSALTYSNTFADAHSVTAQLIGEYQRDLFNEVFAQASGFPGNSVEQLSAGALKTGASSSENEWRIGGLLTRLNYSFRDKYLFSASIRRDVSSRFGANNRVGYFPAVSVGWRLVEESFIKNIAAISELKLRASYGQTGNQEIGNFASRGLISTGANFQQVGGLALGQLENPDLKWERTAQTNVGIDFGLLNNRILIVADAYKRDTRDLLQARLVPGSTGFLSYQANVGSIENKGLELGITTVNIQGDGTGSFEWTSNLNLTFNRNKVTKILDGTPFAAGFASWVEQGKALGSFRGYRVDGIFQTQEEIDNLDRAAVAATGVATARYQTALTRPGDIKFRDLNGDGVITGDDQEIIGNAQPKLFGGFTNTVRYKGFDLTAFIQVNLGNDIYNNTTSFTQGMNTVYGQDVSVLNRWTPNNTNTDIPRAVYGDPNNNRRVSDRFIEDGSYGRLKNLVLGYTLSPSLANRAKLSSVRVYVQAQNLFTITNYSGLDPEVNTFSGSNTALGTDFLTYPQARTITGGISLGF</sequence>
<dbReference type="GO" id="GO:0015344">
    <property type="term" value="F:siderophore uptake transmembrane transporter activity"/>
    <property type="evidence" value="ECO:0007669"/>
    <property type="project" value="TreeGrafter"/>
</dbReference>
<evidence type="ECO:0000256" key="2">
    <source>
        <dbReference type="ARBA" id="ARBA00022448"/>
    </source>
</evidence>
<comment type="similarity">
    <text evidence="8">Belongs to the TonB-dependent receptor family.</text>
</comment>
<evidence type="ECO:0000259" key="9">
    <source>
        <dbReference type="Pfam" id="PF07715"/>
    </source>
</evidence>
<evidence type="ECO:0000256" key="6">
    <source>
        <dbReference type="ARBA" id="ARBA00023136"/>
    </source>
</evidence>
<evidence type="ECO:0000256" key="5">
    <source>
        <dbReference type="ARBA" id="ARBA00022729"/>
    </source>
</evidence>
<dbReference type="InterPro" id="IPR023997">
    <property type="entry name" value="TonB-dep_OMP_SusC/RagA_CS"/>
</dbReference>
<evidence type="ECO:0000256" key="3">
    <source>
        <dbReference type="ARBA" id="ARBA00022452"/>
    </source>
</evidence>
<dbReference type="NCBIfam" id="TIGR04057">
    <property type="entry name" value="SusC_RagA_signa"/>
    <property type="match status" value="1"/>
</dbReference>
<dbReference type="SUPFAM" id="SSF56935">
    <property type="entry name" value="Porins"/>
    <property type="match status" value="1"/>
</dbReference>
<dbReference type="Pfam" id="PF07715">
    <property type="entry name" value="Plug"/>
    <property type="match status" value="1"/>
</dbReference>
<dbReference type="InterPro" id="IPR008969">
    <property type="entry name" value="CarboxyPept-like_regulatory"/>
</dbReference>
<dbReference type="InterPro" id="IPR037066">
    <property type="entry name" value="Plug_dom_sf"/>
</dbReference>
<organism evidence="10 11">
    <name type="scientific">Hymenobacter edaphi</name>
    <dbReference type="NCBI Taxonomy" id="2211146"/>
    <lineage>
        <taxon>Bacteria</taxon>
        <taxon>Pseudomonadati</taxon>
        <taxon>Bacteroidota</taxon>
        <taxon>Cytophagia</taxon>
        <taxon>Cytophagales</taxon>
        <taxon>Hymenobacteraceae</taxon>
        <taxon>Hymenobacter</taxon>
    </lineage>
</organism>
<dbReference type="PROSITE" id="PS52016">
    <property type="entry name" value="TONB_DEPENDENT_REC_3"/>
    <property type="match status" value="1"/>
</dbReference>
<accession>A0A328BH72</accession>
<keyword evidence="5" id="KW-0732">Signal</keyword>
<dbReference type="InterPro" id="IPR023996">
    <property type="entry name" value="TonB-dep_OMP_SusC/RagA"/>
</dbReference>
<dbReference type="Gene3D" id="2.40.170.20">
    <property type="entry name" value="TonB-dependent receptor, beta-barrel domain"/>
    <property type="match status" value="1"/>
</dbReference>
<feature type="domain" description="TonB-dependent receptor plug" evidence="9">
    <location>
        <begin position="116"/>
        <end position="237"/>
    </location>
</feature>
<keyword evidence="2 8" id="KW-0813">Transport</keyword>
<dbReference type="PANTHER" id="PTHR30069">
    <property type="entry name" value="TONB-DEPENDENT OUTER MEMBRANE RECEPTOR"/>
    <property type="match status" value="1"/>
</dbReference>
<evidence type="ECO:0000313" key="11">
    <source>
        <dbReference type="Proteomes" id="UP000248553"/>
    </source>
</evidence>
<dbReference type="Pfam" id="PF13715">
    <property type="entry name" value="CarbopepD_reg_2"/>
    <property type="match status" value="1"/>
</dbReference>
<dbReference type="Proteomes" id="UP000248553">
    <property type="component" value="Unassembled WGS sequence"/>
</dbReference>